<proteinExistence type="evidence at transcript level"/>
<accession>C4N1B0</accession>
<protein>
    <submittedName>
        <fullName evidence="2">GSG6 salivary protein</fullName>
    </submittedName>
</protein>
<reference evidence="2" key="1">
    <citation type="submission" date="2009-04" db="EMBL/GenBank/DDBJ databases">
        <title>The Anopheles gambiae salivary protein gSG6: an anopheline-specific protein with a blood-feeding role.</title>
        <authorList>
            <person name="Lombardo F."/>
            <person name="Ronca R."/>
            <person name="Rizzo C."/>
            <person name="Mestres-Simon M."/>
            <person name="Lanfrancotti A."/>
            <person name="Curra C."/>
            <person name="Fiorentino G."/>
            <person name="Bourgouin C."/>
            <person name="Ribeiro J.M.C."/>
            <person name="Petrarca V."/>
            <person name="Ponzi M."/>
            <person name="Coluzzi M."/>
            <person name="Arca B."/>
        </authorList>
    </citation>
    <scope>NUCLEOTIDE SEQUENCE</scope>
    <source>
        <tissue evidence="2">Salivary gland</tissue>
    </source>
</reference>
<organism evidence="2">
    <name type="scientific">Anopheles freeborni</name>
    <name type="common">Western malaria mosquito</name>
    <dbReference type="NCBI Taxonomy" id="7170"/>
    <lineage>
        <taxon>Eukaryota</taxon>
        <taxon>Metazoa</taxon>
        <taxon>Ecdysozoa</taxon>
        <taxon>Arthropoda</taxon>
        <taxon>Hexapoda</taxon>
        <taxon>Insecta</taxon>
        <taxon>Pterygota</taxon>
        <taxon>Neoptera</taxon>
        <taxon>Endopterygota</taxon>
        <taxon>Diptera</taxon>
        <taxon>Nematocera</taxon>
        <taxon>Culicoidea</taxon>
        <taxon>Culicidae</taxon>
        <taxon>Anophelinae</taxon>
        <taxon>Anopheles</taxon>
    </lineage>
</organism>
<dbReference type="AlphaFoldDB" id="C4N1B0"/>
<name>C4N1B0_ANOFR</name>
<evidence type="ECO:0000313" key="2">
    <source>
        <dbReference type="EMBL" id="ACQ63294.1"/>
    </source>
</evidence>
<sequence>MVKLATGLCRAWLLLAAVLVFSVLAEAEEKQKQWIDRDSVYCGHIDCTKLATFKGEKFCSPCDTQHYCECLETREPLPYLRTCKGSEACQSTDRRGSCARTMQNDLCSHIDEAFRYL</sequence>
<evidence type="ECO:0000256" key="1">
    <source>
        <dbReference type="SAM" id="SignalP"/>
    </source>
</evidence>
<keyword evidence="1" id="KW-0732">Signal</keyword>
<dbReference type="EMBL" id="EZ114340">
    <property type="protein sequence ID" value="ACQ63294.1"/>
    <property type="molecule type" value="mRNA"/>
</dbReference>
<feature type="signal peptide" evidence="1">
    <location>
        <begin position="1"/>
        <end position="27"/>
    </location>
</feature>
<feature type="chain" id="PRO_5002940348" evidence="1">
    <location>
        <begin position="28"/>
        <end position="117"/>
    </location>
</feature>